<feature type="non-terminal residue" evidence="2">
    <location>
        <position position="72"/>
    </location>
</feature>
<proteinExistence type="predicted"/>
<protein>
    <submittedName>
        <fullName evidence="2">Uncharacterized protein</fullName>
    </submittedName>
</protein>
<feature type="compositionally biased region" description="Polar residues" evidence="1">
    <location>
        <begin position="29"/>
        <end position="40"/>
    </location>
</feature>
<organism evidence="2 3">
    <name type="scientific">Stylosanthes scabra</name>
    <dbReference type="NCBI Taxonomy" id="79078"/>
    <lineage>
        <taxon>Eukaryota</taxon>
        <taxon>Viridiplantae</taxon>
        <taxon>Streptophyta</taxon>
        <taxon>Embryophyta</taxon>
        <taxon>Tracheophyta</taxon>
        <taxon>Spermatophyta</taxon>
        <taxon>Magnoliopsida</taxon>
        <taxon>eudicotyledons</taxon>
        <taxon>Gunneridae</taxon>
        <taxon>Pentapetalae</taxon>
        <taxon>rosids</taxon>
        <taxon>fabids</taxon>
        <taxon>Fabales</taxon>
        <taxon>Fabaceae</taxon>
        <taxon>Papilionoideae</taxon>
        <taxon>50 kb inversion clade</taxon>
        <taxon>dalbergioids sensu lato</taxon>
        <taxon>Dalbergieae</taxon>
        <taxon>Pterocarpus clade</taxon>
        <taxon>Stylosanthes</taxon>
    </lineage>
</organism>
<sequence>MTIAIGGTMNLLVWSESHYEWNKMTEQDSFNCSERPTQQEVPPPAVPRASRGGPSSLKLRRAISSSEELYPR</sequence>
<keyword evidence="3" id="KW-1185">Reference proteome</keyword>
<dbReference type="Proteomes" id="UP001341840">
    <property type="component" value="Unassembled WGS sequence"/>
</dbReference>
<name>A0ABU6QX37_9FABA</name>
<gene>
    <name evidence="2" type="ORF">PIB30_099284</name>
</gene>
<evidence type="ECO:0000313" key="2">
    <source>
        <dbReference type="EMBL" id="MED6116328.1"/>
    </source>
</evidence>
<evidence type="ECO:0000313" key="3">
    <source>
        <dbReference type="Proteomes" id="UP001341840"/>
    </source>
</evidence>
<evidence type="ECO:0000256" key="1">
    <source>
        <dbReference type="SAM" id="MobiDB-lite"/>
    </source>
</evidence>
<reference evidence="2 3" key="1">
    <citation type="journal article" date="2023" name="Plants (Basel)">
        <title>Bridging the Gap: Combining Genomics and Transcriptomics Approaches to Understand Stylosanthes scabra, an Orphan Legume from the Brazilian Caatinga.</title>
        <authorList>
            <person name="Ferreira-Neto J.R.C."/>
            <person name="da Silva M.D."/>
            <person name="Binneck E."/>
            <person name="de Melo N.F."/>
            <person name="da Silva R.H."/>
            <person name="de Melo A.L.T.M."/>
            <person name="Pandolfi V."/>
            <person name="Bustamante F.O."/>
            <person name="Brasileiro-Vidal A.C."/>
            <person name="Benko-Iseppon A.M."/>
        </authorList>
    </citation>
    <scope>NUCLEOTIDE SEQUENCE [LARGE SCALE GENOMIC DNA]</scope>
    <source>
        <tissue evidence="2">Leaves</tissue>
    </source>
</reference>
<comment type="caution">
    <text evidence="2">The sequence shown here is derived from an EMBL/GenBank/DDBJ whole genome shotgun (WGS) entry which is preliminary data.</text>
</comment>
<feature type="compositionally biased region" description="Polar residues" evidence="1">
    <location>
        <begin position="63"/>
        <end position="72"/>
    </location>
</feature>
<accession>A0ABU6QX37</accession>
<dbReference type="EMBL" id="JASCZI010002636">
    <property type="protein sequence ID" value="MED6116328.1"/>
    <property type="molecule type" value="Genomic_DNA"/>
</dbReference>
<feature type="region of interest" description="Disordered" evidence="1">
    <location>
        <begin position="29"/>
        <end position="72"/>
    </location>
</feature>